<dbReference type="EMBL" id="JAAATY010000011">
    <property type="protein sequence ID" value="NRN66794.1"/>
    <property type="molecule type" value="Genomic_DNA"/>
</dbReference>
<comment type="caution">
    <text evidence="2">The sequence shown here is derived from an EMBL/GenBank/DDBJ whole genome shotgun (WGS) entry which is preliminary data.</text>
</comment>
<gene>
    <name evidence="2" type="ORF">GC106_40220</name>
</gene>
<feature type="region of interest" description="Disordered" evidence="1">
    <location>
        <begin position="1"/>
        <end position="22"/>
    </location>
</feature>
<reference evidence="2 3" key="1">
    <citation type="submission" date="2020-01" db="EMBL/GenBank/DDBJ databases">
        <title>Kibdelosporangium persica a novel Actinomycetes from a hot desert in Iran.</title>
        <authorList>
            <person name="Safaei N."/>
            <person name="Zaburannyi N."/>
            <person name="Mueller R."/>
            <person name="Wink J."/>
        </authorList>
    </citation>
    <scope>NUCLEOTIDE SEQUENCE [LARGE SCALE GENOMIC DNA]</scope>
    <source>
        <strain evidence="2 3">4NS15</strain>
    </source>
</reference>
<keyword evidence="3" id="KW-1185">Reference proteome</keyword>
<feature type="compositionally biased region" description="Basic and acidic residues" evidence="1">
    <location>
        <begin position="233"/>
        <end position="245"/>
    </location>
</feature>
<accession>A0ABX2F6K9</accession>
<organism evidence="2 3">
    <name type="scientific">Kibdelosporangium persicum</name>
    <dbReference type="NCBI Taxonomy" id="2698649"/>
    <lineage>
        <taxon>Bacteria</taxon>
        <taxon>Bacillati</taxon>
        <taxon>Actinomycetota</taxon>
        <taxon>Actinomycetes</taxon>
        <taxon>Pseudonocardiales</taxon>
        <taxon>Pseudonocardiaceae</taxon>
        <taxon>Kibdelosporangium</taxon>
    </lineage>
</organism>
<protein>
    <submittedName>
        <fullName evidence="2">Uncharacterized protein</fullName>
    </submittedName>
</protein>
<name>A0ABX2F6K9_9PSEU</name>
<dbReference type="Proteomes" id="UP000763557">
    <property type="component" value="Unassembled WGS sequence"/>
</dbReference>
<feature type="region of interest" description="Disordered" evidence="1">
    <location>
        <begin position="209"/>
        <end position="245"/>
    </location>
</feature>
<evidence type="ECO:0000313" key="3">
    <source>
        <dbReference type="Proteomes" id="UP000763557"/>
    </source>
</evidence>
<sequence length="245" mass="26879">MKIKQGQHGGHEDSSEEGVVTGNDPAHVERLAALLRPVDLLDFVTHICQWLQDAHDAAAELQPLRKNNHRGNWNNNTSFGTDRYEYLLRTAQSLGVDLPGFDADPAFQSVLLKLDHVGVYQFNAPAGPHGSLGDISDLRRELLAPREDEALIGRRDAWLDGRQLLLLPWAGTEEGGLTDAWAGQGTLVDGHITWDWVVRLQDIAATETGKASPWLGSPSGPTLFDQSPPEIPIRPRTEQRHGSAG</sequence>
<evidence type="ECO:0000313" key="2">
    <source>
        <dbReference type="EMBL" id="NRN66794.1"/>
    </source>
</evidence>
<evidence type="ECO:0000256" key="1">
    <source>
        <dbReference type="SAM" id="MobiDB-lite"/>
    </source>
</evidence>
<proteinExistence type="predicted"/>